<keyword evidence="6 7" id="KW-0472">Membrane</keyword>
<dbReference type="GO" id="GO:0006829">
    <property type="term" value="P:zinc ion transport"/>
    <property type="evidence" value="ECO:0007669"/>
    <property type="project" value="InterPro"/>
</dbReference>
<dbReference type="GO" id="GO:0046873">
    <property type="term" value="F:metal ion transmembrane transporter activity"/>
    <property type="evidence" value="ECO:0007669"/>
    <property type="project" value="InterPro"/>
</dbReference>
<evidence type="ECO:0000256" key="5">
    <source>
        <dbReference type="ARBA" id="ARBA00023034"/>
    </source>
</evidence>
<feature type="transmembrane region" description="Helical" evidence="7">
    <location>
        <begin position="6"/>
        <end position="29"/>
    </location>
</feature>
<keyword evidence="3 7" id="KW-0812">Transmembrane</keyword>
<dbReference type="InterPro" id="IPR045891">
    <property type="entry name" value="ZIP9"/>
</dbReference>
<feature type="transmembrane region" description="Helical" evidence="7">
    <location>
        <begin position="183"/>
        <end position="206"/>
    </location>
</feature>
<feature type="transmembrane region" description="Helical" evidence="7">
    <location>
        <begin position="218"/>
        <end position="239"/>
    </location>
</feature>
<dbReference type="PANTHER" id="PTHR16133">
    <property type="entry name" value="SOLUTE CARRIER FAMILY 39 ZINC TRANSPORTER , MEMBER 9-RELATED"/>
    <property type="match status" value="1"/>
</dbReference>
<dbReference type="PANTHER" id="PTHR16133:SF0">
    <property type="entry name" value="ZINC_IRON REGULATED TRANSPORTER-RELATED PROTEIN 102B, ISOFORM E"/>
    <property type="match status" value="1"/>
</dbReference>
<proteinExistence type="predicted"/>
<protein>
    <submittedName>
        <fullName evidence="8">ZIP-like iron-zinc transporter</fullName>
    </submittedName>
</protein>
<keyword evidence="9" id="KW-1185">Reference proteome</keyword>
<evidence type="ECO:0000256" key="2">
    <source>
        <dbReference type="ARBA" id="ARBA00004394"/>
    </source>
</evidence>
<dbReference type="OrthoDB" id="19859at2759"/>
<evidence type="ECO:0000256" key="7">
    <source>
        <dbReference type="SAM" id="Phobius"/>
    </source>
</evidence>
<dbReference type="InterPro" id="IPR003689">
    <property type="entry name" value="ZIP"/>
</dbReference>
<dbReference type="STRING" id="486041.B0CVM5"/>
<dbReference type="EMBL" id="DS547093">
    <property type="protein sequence ID" value="EDR13770.1"/>
    <property type="molecule type" value="Genomic_DNA"/>
</dbReference>
<dbReference type="GeneID" id="6071882"/>
<evidence type="ECO:0000256" key="3">
    <source>
        <dbReference type="ARBA" id="ARBA00022692"/>
    </source>
</evidence>
<evidence type="ECO:0000256" key="6">
    <source>
        <dbReference type="ARBA" id="ARBA00023136"/>
    </source>
</evidence>
<dbReference type="InParanoid" id="B0CVM5"/>
<evidence type="ECO:0000256" key="4">
    <source>
        <dbReference type="ARBA" id="ARBA00022989"/>
    </source>
</evidence>
<keyword evidence="4 7" id="KW-1133">Transmembrane helix</keyword>
<dbReference type="Proteomes" id="UP000001194">
    <property type="component" value="Unassembled WGS sequence"/>
</dbReference>
<feature type="transmembrane region" description="Helical" evidence="7">
    <location>
        <begin position="69"/>
        <end position="88"/>
    </location>
</feature>
<dbReference type="AlphaFoldDB" id="B0CVM5"/>
<accession>B0CVM5</accession>
<gene>
    <name evidence="8" type="primary">ZIP-E</name>
    <name evidence="8" type="ORF">LACBIDRAFT_309134</name>
</gene>
<dbReference type="RefSeq" id="XP_001876268.1">
    <property type="nucleotide sequence ID" value="XM_001876233.1"/>
</dbReference>
<sequence>MLLQLVVMSALLGACSFGAGMLPLSFVFAKNQVDRLAALGTGLLLGAALGVIIPEGMETIVAAHPNQPFPISQVALSLLVGFTLMLIIEQLVTPNAHTHDASSDLIMRPKNTPLTLEFDADLGDLESSQGSSVLPQSLETGSGRERAFPLTLGLVIHSLADGIALGAANLAKTTPGTANTVSFIVFLALLLHKAPTSLALTTSLIATNLPRPDCKKHLAVFSASTPLSAIASYLLFSLLGDGDGGGLTGVALLLSGGTFLYVATVLQPISHHSATAADIKPLTRVLHITAGIFIPYGLSTFLGRGH</sequence>
<organism evidence="9">
    <name type="scientific">Laccaria bicolor (strain S238N-H82 / ATCC MYA-4686)</name>
    <name type="common">Bicoloured deceiver</name>
    <name type="synonym">Laccaria laccata var. bicolor</name>
    <dbReference type="NCBI Taxonomy" id="486041"/>
    <lineage>
        <taxon>Eukaryota</taxon>
        <taxon>Fungi</taxon>
        <taxon>Dikarya</taxon>
        <taxon>Basidiomycota</taxon>
        <taxon>Agaricomycotina</taxon>
        <taxon>Agaricomycetes</taxon>
        <taxon>Agaricomycetidae</taxon>
        <taxon>Agaricales</taxon>
        <taxon>Agaricineae</taxon>
        <taxon>Hydnangiaceae</taxon>
        <taxon>Laccaria</taxon>
    </lineage>
</organism>
<keyword evidence="5" id="KW-0333">Golgi apparatus</keyword>
<dbReference type="KEGG" id="lbc:LACBIDRAFT_309134"/>
<dbReference type="GO" id="GO:0000139">
    <property type="term" value="C:Golgi membrane"/>
    <property type="evidence" value="ECO:0007669"/>
    <property type="project" value="UniProtKB-SubCell"/>
</dbReference>
<comment type="subcellular location">
    <subcellularLocation>
        <location evidence="1">Endomembrane system</location>
        <topology evidence="1">Multi-pass membrane protein</topology>
    </subcellularLocation>
    <subcellularLocation>
        <location evidence="2">Golgi apparatus membrane</location>
    </subcellularLocation>
</comment>
<reference evidence="8 9" key="1">
    <citation type="journal article" date="2008" name="Nature">
        <title>The genome of Laccaria bicolor provides insights into mycorrhizal symbiosis.</title>
        <authorList>
            <person name="Martin F."/>
            <person name="Aerts A."/>
            <person name="Ahren D."/>
            <person name="Brun A."/>
            <person name="Danchin E.G.J."/>
            <person name="Duchaussoy F."/>
            <person name="Gibon J."/>
            <person name="Kohler A."/>
            <person name="Lindquist E."/>
            <person name="Pereda V."/>
            <person name="Salamov A."/>
            <person name="Shapiro H.J."/>
            <person name="Wuyts J."/>
            <person name="Blaudez D."/>
            <person name="Buee M."/>
            <person name="Brokstein P."/>
            <person name="Canbaeck B."/>
            <person name="Cohen D."/>
            <person name="Courty P.E."/>
            <person name="Coutinho P.M."/>
            <person name="Delaruelle C."/>
            <person name="Detter J.C."/>
            <person name="Deveau A."/>
            <person name="DiFazio S."/>
            <person name="Duplessis S."/>
            <person name="Fraissinet-Tachet L."/>
            <person name="Lucic E."/>
            <person name="Frey-Klett P."/>
            <person name="Fourrey C."/>
            <person name="Feussner I."/>
            <person name="Gay G."/>
            <person name="Grimwood J."/>
            <person name="Hoegger P.J."/>
            <person name="Jain P."/>
            <person name="Kilaru S."/>
            <person name="Labbe J."/>
            <person name="Lin Y.C."/>
            <person name="Legue V."/>
            <person name="Le Tacon F."/>
            <person name="Marmeisse R."/>
            <person name="Melayah D."/>
            <person name="Montanini B."/>
            <person name="Muratet M."/>
            <person name="Nehls U."/>
            <person name="Niculita-Hirzel H."/>
            <person name="Oudot-Le Secq M.P."/>
            <person name="Peter M."/>
            <person name="Quesneville H."/>
            <person name="Rajashekar B."/>
            <person name="Reich M."/>
            <person name="Rouhier N."/>
            <person name="Schmutz J."/>
            <person name="Yin T."/>
            <person name="Chalot M."/>
            <person name="Henrissat B."/>
            <person name="Kuees U."/>
            <person name="Lucas S."/>
            <person name="Van de Peer Y."/>
            <person name="Podila G.K."/>
            <person name="Polle A."/>
            <person name="Pukkila P.J."/>
            <person name="Richardson P.M."/>
            <person name="Rouze P."/>
            <person name="Sanders I.R."/>
            <person name="Stajich J.E."/>
            <person name="Tunlid A."/>
            <person name="Tuskan G."/>
            <person name="Grigoriev I.V."/>
        </authorList>
    </citation>
    <scope>NUCLEOTIDE SEQUENCE [LARGE SCALE GENOMIC DNA]</scope>
    <source>
        <strain evidence="9">S238N-H82 / ATCC MYA-4686</strain>
    </source>
</reference>
<evidence type="ECO:0000313" key="8">
    <source>
        <dbReference type="EMBL" id="EDR13770.1"/>
    </source>
</evidence>
<feature type="transmembrane region" description="Helical" evidence="7">
    <location>
        <begin position="245"/>
        <end position="264"/>
    </location>
</feature>
<name>B0CVM5_LACBS</name>
<feature type="transmembrane region" description="Helical" evidence="7">
    <location>
        <begin position="285"/>
        <end position="303"/>
    </location>
</feature>
<dbReference type="HOGENOM" id="CLU_028824_2_0_1"/>
<evidence type="ECO:0000256" key="1">
    <source>
        <dbReference type="ARBA" id="ARBA00004127"/>
    </source>
</evidence>
<evidence type="ECO:0000313" key="9">
    <source>
        <dbReference type="Proteomes" id="UP000001194"/>
    </source>
</evidence>
<dbReference type="Pfam" id="PF02535">
    <property type="entry name" value="Zip"/>
    <property type="match status" value="1"/>
</dbReference>
<feature type="transmembrane region" description="Helical" evidence="7">
    <location>
        <begin position="36"/>
        <end position="57"/>
    </location>
</feature>